<protein>
    <recommendedName>
        <fullName evidence="7">Gram-positive cocci surface proteins LPxTG domain-containing protein</fullName>
    </recommendedName>
</protein>
<dbReference type="EMBL" id="CP013213">
    <property type="protein sequence ID" value="AMC93860.1"/>
    <property type="molecule type" value="Genomic_DNA"/>
</dbReference>
<gene>
    <name evidence="5" type="ORF">AOC36_07645</name>
</gene>
<dbReference type="InterPro" id="IPR041033">
    <property type="entry name" value="SpaA_PFL_dom_1"/>
</dbReference>
<dbReference type="InterPro" id="IPR013783">
    <property type="entry name" value="Ig-like_fold"/>
</dbReference>
<dbReference type="KEGG" id="erl:AOC36_07645"/>
<evidence type="ECO:0008006" key="7">
    <source>
        <dbReference type="Google" id="ProtNLM"/>
    </source>
</evidence>
<dbReference type="Pfam" id="PF05738">
    <property type="entry name" value="Cna_B"/>
    <property type="match status" value="3"/>
</dbReference>
<feature type="domain" description="CNA-B" evidence="3">
    <location>
        <begin position="752"/>
        <end position="838"/>
    </location>
</feature>
<feature type="signal peptide" evidence="2">
    <location>
        <begin position="1"/>
        <end position="24"/>
    </location>
</feature>
<name>A0A0X8H0P3_9FIRM</name>
<accession>A0A0X8H0P3</accession>
<feature type="transmembrane region" description="Helical" evidence="1">
    <location>
        <begin position="1061"/>
        <end position="1078"/>
    </location>
</feature>
<keyword evidence="6" id="KW-1185">Reference proteome</keyword>
<organism evidence="5 6">
    <name type="scientific">Erysipelothrix larvae</name>
    <dbReference type="NCBI Taxonomy" id="1514105"/>
    <lineage>
        <taxon>Bacteria</taxon>
        <taxon>Bacillati</taxon>
        <taxon>Bacillota</taxon>
        <taxon>Erysipelotrichia</taxon>
        <taxon>Erysipelotrichales</taxon>
        <taxon>Erysipelotrichaceae</taxon>
        <taxon>Erysipelothrix</taxon>
    </lineage>
</organism>
<reference evidence="5 6" key="1">
    <citation type="submission" date="2015-10" db="EMBL/GenBank/DDBJ databases">
        <title>Erysipelothrix larvae sp. LV19 isolated from the larval gut of the rhinoceros beetle, Trypoxylus dichotomus.</title>
        <authorList>
            <person name="Lim S."/>
            <person name="Kim B.-C."/>
        </authorList>
    </citation>
    <scope>NUCLEOTIDE SEQUENCE [LARGE SCALE GENOMIC DNA]</scope>
    <source>
        <strain evidence="5 6">LV19</strain>
    </source>
</reference>
<dbReference type="InterPro" id="IPR008454">
    <property type="entry name" value="Collagen-bd_Cna-like_B-typ_dom"/>
</dbReference>
<dbReference type="Gene3D" id="2.60.40.1140">
    <property type="entry name" value="Collagen-binding surface protein Cna, B-type domain"/>
    <property type="match status" value="3"/>
</dbReference>
<keyword evidence="2" id="KW-0732">Signal</keyword>
<dbReference type="RefSeq" id="WP_067633048.1">
    <property type="nucleotide sequence ID" value="NZ_CP013213.1"/>
</dbReference>
<proteinExistence type="predicted"/>
<evidence type="ECO:0000259" key="3">
    <source>
        <dbReference type="Pfam" id="PF05738"/>
    </source>
</evidence>
<dbReference type="Proteomes" id="UP000063781">
    <property type="component" value="Chromosome"/>
</dbReference>
<dbReference type="STRING" id="1514105.AOC36_07645"/>
<sequence>MIKKMLVAFLCLLMIIVGNNYVFAENEETPITGNNVTNDFKIDSINISVAGKKVHNDNGVISVDDFSYNSGTHNLYFDLRWSAIDSNYDNYLSGDYIEFDILTVKGVENAGFKNLSQIRQLTDGNVVFAIGQLKVVKIDDTTSKLVYVITFNENIEGKDNISGGLDGGASYSGIANGETVEYSYGDETLVNVTVDLKPSSETIKGVIKPTDEPKNNKAVSSISTIDYTITWNVDVNNHLGNQFKDYESKYADAKYEDLIIEEVLDSNLSFTSESGSKKIFIDIPFYLYSDKHDENGKIIQYKSWFQYNMFDYFTEITSEGKSVSDVELAVRSQPLSFALITEQDPDNQGKTRERVIMNFGAPGSTGLRYTDLRYDGYVQFVNSLIKSQEYVNGIVEYGTAMGRNDSDVVSGDYEESHTFLEWKEMASIYNQSVDYYTEKNDSNRYIGPYVYNFSLKVVTAVKYKDIDTLNAVKVKNTVIIKGTDKDGDYSAEKDNFWKAYIVAKPTIGDAVIYKANKLYESGTNQEIASHYIKDVHFRVYKASDNTPILFNYSGGKYVYSPQGQLALVKTGMDGSLILNGLATGNYYLVEEASPDGFYQTKSGNEKISFTTSKYDISYITVTNVPRTVVWRKTDADNTQLTLQDAQFALYKCSDNLCQGNMEKVEGFTKTIVNGIEYYAYDGKGTDALISSSDGMVRVTYLDAGAYQVVEEKAPIGYQLSDHKITFILEEDYNNTDVINLGDFLNEKQLVTVSGTKTWVDDNNQEGFRPDAIELILKGNDEVVEGVTPTWTKVSDNVWSYTYENLLKYQNGAEIKYTVEEVPVAGYVMTQKGYDITNTRITSYTEVSGTKTWVDDNNREGFRPNTIELILKANNEVVQGVTPTWTKVSDNLWSYTYENLPQYQNGAEIKYTVEEVPVAGYVMTQKGYDITNTRITSYTEVSGTKTWVDNDNKEGYRPDSIQLILFANNQVVTNIEPTWVKDKNVWTYTFSNLPKYINGEEVIYTVKEVLVDNYQGSQDGFDLVNTLDVRRKTETITPNLPNTGDRPHKDVLPSTGVENDRFGFYILSFGMILLSFSHLSKKKEKADKS</sequence>
<feature type="domain" description="CNA-B" evidence="3">
    <location>
        <begin position="940"/>
        <end position="1025"/>
    </location>
</feature>
<dbReference type="SUPFAM" id="SSF49478">
    <property type="entry name" value="Cna protein B-type domain"/>
    <property type="match status" value="3"/>
</dbReference>
<dbReference type="Pfam" id="PF17802">
    <property type="entry name" value="SpaA"/>
    <property type="match status" value="2"/>
</dbReference>
<feature type="chain" id="PRO_5007066715" description="Gram-positive cocci surface proteins LPxTG domain-containing protein" evidence="2">
    <location>
        <begin position="25"/>
        <end position="1088"/>
    </location>
</feature>
<evidence type="ECO:0000313" key="6">
    <source>
        <dbReference type="Proteomes" id="UP000063781"/>
    </source>
</evidence>
<dbReference type="Gene3D" id="2.60.40.10">
    <property type="entry name" value="Immunoglobulins"/>
    <property type="match status" value="2"/>
</dbReference>
<dbReference type="AlphaFoldDB" id="A0A0X8H0P3"/>
<keyword evidence="1" id="KW-1133">Transmembrane helix</keyword>
<keyword evidence="1" id="KW-0472">Membrane</keyword>
<evidence type="ECO:0000313" key="5">
    <source>
        <dbReference type="EMBL" id="AMC93860.1"/>
    </source>
</evidence>
<dbReference type="CDD" id="cd00222">
    <property type="entry name" value="CollagenBindB"/>
    <property type="match status" value="3"/>
</dbReference>
<feature type="domain" description="SpaA-like prealbumin fold" evidence="4">
    <location>
        <begin position="627"/>
        <end position="732"/>
    </location>
</feature>
<evidence type="ECO:0000259" key="4">
    <source>
        <dbReference type="Pfam" id="PF17802"/>
    </source>
</evidence>
<evidence type="ECO:0000256" key="1">
    <source>
        <dbReference type="SAM" id="Phobius"/>
    </source>
</evidence>
<evidence type="ECO:0000256" key="2">
    <source>
        <dbReference type="SAM" id="SignalP"/>
    </source>
</evidence>
<feature type="domain" description="SpaA-like prealbumin fold" evidence="4">
    <location>
        <begin position="532"/>
        <end position="621"/>
    </location>
</feature>
<dbReference type="OrthoDB" id="1642857at2"/>
<feature type="domain" description="CNA-B" evidence="3">
    <location>
        <begin position="846"/>
        <end position="932"/>
    </location>
</feature>
<keyword evidence="1" id="KW-0812">Transmembrane</keyword>